<sequence length="90" mass="10612">MAGDQDFRLQLLGYSLTTVEIAYYLPDHPSLLQLFVWQQYDEAPEYPGLRRFLDTWRRDIEAVLHSVTIANDRNMGPRTWRPTDAVRCIQ</sequence>
<name>A0A7V8RBM7_9SPHN</name>
<comment type="caution">
    <text evidence="1">The sequence shown here is derived from an EMBL/GenBank/DDBJ whole genome shotgun (WGS) entry which is preliminary data.</text>
</comment>
<dbReference type="EMBL" id="VDES01000001">
    <property type="protein sequence ID" value="MBA1373474.1"/>
    <property type="molecule type" value="Genomic_DNA"/>
</dbReference>
<gene>
    <name evidence="1" type="ORF">FG486_03930</name>
</gene>
<evidence type="ECO:0000313" key="1">
    <source>
        <dbReference type="EMBL" id="MBA1373474.1"/>
    </source>
</evidence>
<dbReference type="AlphaFoldDB" id="A0A7V8RBM7"/>
<evidence type="ECO:0000313" key="2">
    <source>
        <dbReference type="Proteomes" id="UP000589292"/>
    </source>
</evidence>
<organism evidence="1 2">
    <name type="scientific">Sphingomonas ursincola</name>
    <dbReference type="NCBI Taxonomy" id="56361"/>
    <lineage>
        <taxon>Bacteria</taxon>
        <taxon>Pseudomonadati</taxon>
        <taxon>Pseudomonadota</taxon>
        <taxon>Alphaproteobacteria</taxon>
        <taxon>Sphingomonadales</taxon>
        <taxon>Sphingomonadaceae</taxon>
        <taxon>Sphingomonas</taxon>
    </lineage>
</organism>
<dbReference type="RefSeq" id="WP_066114524.1">
    <property type="nucleotide sequence ID" value="NZ_BAAAGB010000002.1"/>
</dbReference>
<dbReference type="Proteomes" id="UP000589292">
    <property type="component" value="Unassembled WGS sequence"/>
</dbReference>
<proteinExistence type="predicted"/>
<protein>
    <submittedName>
        <fullName evidence="1">Protein usg</fullName>
    </submittedName>
</protein>
<keyword evidence="2" id="KW-1185">Reference proteome</keyword>
<dbReference type="InterPro" id="IPR009354">
    <property type="entry name" value="Usg"/>
</dbReference>
<reference evidence="1 2" key="1">
    <citation type="journal article" date="1994" name="Int. J. Syst. Bacteriol.">
        <title>Phylogenetic positions of novel aerobic, bacteriochlorophyll a-containing bacteria and description of Roseococcus thiosulfatophilus gen. nov., sp. nov., Erythromicrobium ramosum gen. nov., sp. nov., and Erythrobacter litoralis sp. nov.</title>
        <authorList>
            <person name="Yurkov V."/>
            <person name="Stackebrandt E."/>
            <person name="Holmes A."/>
            <person name="Fuerst J.A."/>
            <person name="Hugenholtz P."/>
            <person name="Golecki J."/>
            <person name="Gad'on N."/>
            <person name="Gorlenko V.M."/>
            <person name="Kompantseva E.I."/>
            <person name="Drews G."/>
        </authorList>
    </citation>
    <scope>NUCLEOTIDE SEQUENCE [LARGE SCALE GENOMIC DNA]</scope>
    <source>
        <strain evidence="1 2">KR-99</strain>
    </source>
</reference>
<accession>A0A7V8RBM7</accession>
<dbReference type="Pfam" id="PF06233">
    <property type="entry name" value="Usg"/>
    <property type="match status" value="1"/>
</dbReference>